<dbReference type="Pfam" id="PF00822">
    <property type="entry name" value="PMP22_Claudin"/>
    <property type="match status" value="1"/>
</dbReference>
<dbReference type="Proteomes" id="UP001066276">
    <property type="component" value="Chromosome 3_2"/>
</dbReference>
<gene>
    <name evidence="12" type="ORF">NDU88_001569</name>
</gene>
<evidence type="ECO:0000256" key="1">
    <source>
        <dbReference type="ARBA" id="ARBA00004435"/>
    </source>
</evidence>
<evidence type="ECO:0000256" key="8">
    <source>
        <dbReference type="ARBA" id="ARBA00022989"/>
    </source>
</evidence>
<dbReference type="AlphaFoldDB" id="A0AAV7TI50"/>
<keyword evidence="6 10" id="KW-0812">Transmembrane</keyword>
<keyword evidence="8 10" id="KW-1133">Transmembrane helix</keyword>
<evidence type="ECO:0000256" key="11">
    <source>
        <dbReference type="SAM" id="SignalP"/>
    </source>
</evidence>
<comment type="caution">
    <text evidence="12">The sequence shown here is derived from an EMBL/GenBank/DDBJ whole genome shotgun (WGS) entry which is preliminary data.</text>
</comment>
<evidence type="ECO:0000256" key="5">
    <source>
        <dbReference type="ARBA" id="ARBA00022475"/>
    </source>
</evidence>
<evidence type="ECO:0000256" key="7">
    <source>
        <dbReference type="ARBA" id="ARBA00022949"/>
    </source>
</evidence>
<dbReference type="PANTHER" id="PTHR12002">
    <property type="entry name" value="CLAUDIN"/>
    <property type="match status" value="1"/>
</dbReference>
<evidence type="ECO:0000256" key="2">
    <source>
        <dbReference type="ARBA" id="ARBA00004651"/>
    </source>
</evidence>
<name>A0AAV7TI50_PLEWA</name>
<evidence type="ECO:0000313" key="12">
    <source>
        <dbReference type="EMBL" id="KAJ1176287.1"/>
    </source>
</evidence>
<dbReference type="GO" id="GO:0005886">
    <property type="term" value="C:plasma membrane"/>
    <property type="evidence" value="ECO:0007669"/>
    <property type="project" value="UniProtKB-SubCell"/>
</dbReference>
<evidence type="ECO:0000256" key="10">
    <source>
        <dbReference type="SAM" id="Phobius"/>
    </source>
</evidence>
<dbReference type="PRINTS" id="PR01077">
    <property type="entry name" value="CLAUDIN"/>
</dbReference>
<keyword evidence="11" id="KW-0732">Signal</keyword>
<evidence type="ECO:0000256" key="9">
    <source>
        <dbReference type="ARBA" id="ARBA00023136"/>
    </source>
</evidence>
<keyword evidence="9 10" id="KW-0472">Membrane</keyword>
<comment type="subcellular location">
    <subcellularLocation>
        <location evidence="1">Cell junction</location>
        <location evidence="1">Tight junction</location>
    </subcellularLocation>
    <subcellularLocation>
        <location evidence="2">Cell membrane</location>
        <topology evidence="2">Multi-pass membrane protein</topology>
    </subcellularLocation>
</comment>
<keyword evidence="5" id="KW-1003">Cell membrane</keyword>
<evidence type="ECO:0000256" key="3">
    <source>
        <dbReference type="ARBA" id="ARBA00008295"/>
    </source>
</evidence>
<sequence length="205" mass="22221">MVTASVVLGLALAPMGWVLLLAATVTPQWREVPQRPGHPWDVAFFDGLWESCTETSSAPSGRRWQCQPIPEELSVSWLMHLLRSLTVLSLLGSLVSYLLANLGARWWSNTSIPVLTGSAGLGLVVCGVVYLGAVSYMAHLVLLSLVSSQVPERDKFSMGTCLYLGWAGGSAEVLAGIALLLSFRQRHKRTIPRAPETATPCDVDY</sequence>
<feature type="transmembrane region" description="Helical" evidence="10">
    <location>
        <begin position="121"/>
        <end position="143"/>
    </location>
</feature>
<evidence type="ECO:0008006" key="14">
    <source>
        <dbReference type="Google" id="ProtNLM"/>
    </source>
</evidence>
<feature type="chain" id="PRO_5043832366" description="Claudin" evidence="11">
    <location>
        <begin position="23"/>
        <end position="205"/>
    </location>
</feature>
<comment type="similarity">
    <text evidence="3">Belongs to the claudin family.</text>
</comment>
<evidence type="ECO:0000256" key="6">
    <source>
        <dbReference type="ARBA" id="ARBA00022692"/>
    </source>
</evidence>
<feature type="transmembrane region" description="Helical" evidence="10">
    <location>
        <begin position="77"/>
        <end position="100"/>
    </location>
</feature>
<proteinExistence type="inferred from homology"/>
<dbReference type="InterPro" id="IPR006187">
    <property type="entry name" value="Claudin"/>
</dbReference>
<reference evidence="12" key="1">
    <citation type="journal article" date="2022" name="bioRxiv">
        <title>Sequencing and chromosome-scale assembly of the giantPleurodeles waltlgenome.</title>
        <authorList>
            <person name="Brown T."/>
            <person name="Elewa A."/>
            <person name="Iarovenko S."/>
            <person name="Subramanian E."/>
            <person name="Araus A.J."/>
            <person name="Petzold A."/>
            <person name="Susuki M."/>
            <person name="Suzuki K.-i.T."/>
            <person name="Hayashi T."/>
            <person name="Toyoda A."/>
            <person name="Oliveira C."/>
            <person name="Osipova E."/>
            <person name="Leigh N.D."/>
            <person name="Simon A."/>
            <person name="Yun M.H."/>
        </authorList>
    </citation>
    <scope>NUCLEOTIDE SEQUENCE</scope>
    <source>
        <strain evidence="12">20211129_DDA</strain>
        <tissue evidence="12">Liver</tissue>
    </source>
</reference>
<feature type="transmembrane region" description="Helical" evidence="10">
    <location>
        <begin position="163"/>
        <end position="183"/>
    </location>
</feature>
<evidence type="ECO:0000313" key="13">
    <source>
        <dbReference type="Proteomes" id="UP001066276"/>
    </source>
</evidence>
<dbReference type="Gene3D" id="1.20.140.150">
    <property type="match status" value="1"/>
</dbReference>
<dbReference type="InterPro" id="IPR004031">
    <property type="entry name" value="PMP22/EMP/MP20/Claudin"/>
</dbReference>
<evidence type="ECO:0000256" key="4">
    <source>
        <dbReference type="ARBA" id="ARBA00022427"/>
    </source>
</evidence>
<keyword evidence="7" id="KW-0965">Cell junction</keyword>
<organism evidence="12 13">
    <name type="scientific">Pleurodeles waltl</name>
    <name type="common">Iberian ribbed newt</name>
    <dbReference type="NCBI Taxonomy" id="8319"/>
    <lineage>
        <taxon>Eukaryota</taxon>
        <taxon>Metazoa</taxon>
        <taxon>Chordata</taxon>
        <taxon>Craniata</taxon>
        <taxon>Vertebrata</taxon>
        <taxon>Euteleostomi</taxon>
        <taxon>Amphibia</taxon>
        <taxon>Batrachia</taxon>
        <taxon>Caudata</taxon>
        <taxon>Salamandroidea</taxon>
        <taxon>Salamandridae</taxon>
        <taxon>Pleurodelinae</taxon>
        <taxon>Pleurodeles</taxon>
    </lineage>
</organism>
<feature type="signal peptide" evidence="11">
    <location>
        <begin position="1"/>
        <end position="22"/>
    </location>
</feature>
<protein>
    <recommendedName>
        <fullName evidence="14">Claudin</fullName>
    </recommendedName>
</protein>
<dbReference type="GO" id="GO:0005198">
    <property type="term" value="F:structural molecule activity"/>
    <property type="evidence" value="ECO:0007669"/>
    <property type="project" value="InterPro"/>
</dbReference>
<dbReference type="EMBL" id="JANPWB010000006">
    <property type="protein sequence ID" value="KAJ1176287.1"/>
    <property type="molecule type" value="Genomic_DNA"/>
</dbReference>
<keyword evidence="13" id="KW-1185">Reference proteome</keyword>
<keyword evidence="4" id="KW-0796">Tight junction</keyword>
<dbReference type="GO" id="GO:0005923">
    <property type="term" value="C:bicellular tight junction"/>
    <property type="evidence" value="ECO:0007669"/>
    <property type="project" value="UniProtKB-SubCell"/>
</dbReference>
<accession>A0AAV7TI50</accession>